<protein>
    <recommendedName>
        <fullName evidence="3">Phosphotransacetylase</fullName>
    </recommendedName>
</protein>
<dbReference type="EMBL" id="BAABIK010000015">
    <property type="protein sequence ID" value="GAA4944234.1"/>
    <property type="molecule type" value="Genomic_DNA"/>
</dbReference>
<gene>
    <name evidence="1" type="ORF">GCM10023224_28920</name>
</gene>
<reference evidence="2" key="1">
    <citation type="journal article" date="2019" name="Int. J. Syst. Evol. Microbiol.">
        <title>The Global Catalogue of Microorganisms (GCM) 10K type strain sequencing project: providing services to taxonomists for standard genome sequencing and annotation.</title>
        <authorList>
            <consortium name="The Broad Institute Genomics Platform"/>
            <consortium name="The Broad Institute Genome Sequencing Center for Infectious Disease"/>
            <person name="Wu L."/>
            <person name="Ma J."/>
        </authorList>
    </citation>
    <scope>NUCLEOTIDE SEQUENCE [LARGE SCALE GENOMIC DNA]</scope>
    <source>
        <strain evidence="2">JCM 18123</strain>
    </source>
</reference>
<organism evidence="1 2">
    <name type="scientific">Streptomonospora halophila</name>
    <dbReference type="NCBI Taxonomy" id="427369"/>
    <lineage>
        <taxon>Bacteria</taxon>
        <taxon>Bacillati</taxon>
        <taxon>Actinomycetota</taxon>
        <taxon>Actinomycetes</taxon>
        <taxon>Streptosporangiales</taxon>
        <taxon>Nocardiopsidaceae</taxon>
        <taxon>Streptomonospora</taxon>
    </lineage>
</organism>
<name>A0ABP9GJP6_9ACTN</name>
<evidence type="ECO:0000313" key="1">
    <source>
        <dbReference type="EMBL" id="GAA4944234.1"/>
    </source>
</evidence>
<evidence type="ECO:0000313" key="2">
    <source>
        <dbReference type="Proteomes" id="UP001499993"/>
    </source>
</evidence>
<dbReference type="Pfam" id="PF20544">
    <property type="entry name" value="DUF6758"/>
    <property type="match status" value="1"/>
</dbReference>
<sequence length="227" mass="23005">MGTGILPAVMKSDPSCPRCGRAVHPPGLWSSAWQCDAHGPVAPLNPVRAPGSASLEVLLDFTQVPVWLPWPLPAGWLVTGFADAGDERSGALGAAVALSGPAPLGGVGELALVAEDPGIGVGARLAGLDGPDPGTGFGSGPPDAKVRYDGHDIALWSVDTGSGRAAYAGEAMADWLWVVFSPADAAVLIAELTDLRDLRDRHDGGAALEPPFGAPSPFLASALKPVA</sequence>
<comment type="caution">
    <text evidence="1">The sequence shown here is derived from an EMBL/GenBank/DDBJ whole genome shotgun (WGS) entry which is preliminary data.</text>
</comment>
<dbReference type="Proteomes" id="UP001499993">
    <property type="component" value="Unassembled WGS sequence"/>
</dbReference>
<evidence type="ECO:0008006" key="3">
    <source>
        <dbReference type="Google" id="ProtNLM"/>
    </source>
</evidence>
<keyword evidence="2" id="KW-1185">Reference proteome</keyword>
<accession>A0ABP9GJP6</accession>
<proteinExistence type="predicted"/>
<dbReference type="InterPro" id="IPR046646">
    <property type="entry name" value="DUF6758"/>
</dbReference>